<evidence type="ECO:0000256" key="6">
    <source>
        <dbReference type="ARBA" id="ARBA00023222"/>
    </source>
</evidence>
<evidence type="ECO:0000256" key="10">
    <source>
        <dbReference type="PIRSR" id="PIRSR001500-2"/>
    </source>
</evidence>
<evidence type="ECO:0000256" key="1">
    <source>
        <dbReference type="ARBA" id="ARBA00004741"/>
    </source>
</evidence>
<dbReference type="PANTHER" id="PTHR21022">
    <property type="entry name" value="PREPHENATE DEHYDRATASE P PROTEIN"/>
    <property type="match status" value="1"/>
</dbReference>
<evidence type="ECO:0000256" key="8">
    <source>
        <dbReference type="ARBA" id="ARBA00023239"/>
    </source>
</evidence>
<dbReference type="InterPro" id="IPR045865">
    <property type="entry name" value="ACT-like_dom_sf"/>
</dbReference>
<dbReference type="InterPro" id="IPR036263">
    <property type="entry name" value="Chorismate_II_sf"/>
</dbReference>
<comment type="caution">
    <text evidence="14">The sequence shown here is derived from an EMBL/GenBank/DDBJ whole genome shotgun (WGS) entry which is preliminary data.</text>
</comment>
<dbReference type="Proteomes" id="UP000322699">
    <property type="component" value="Unassembled WGS sequence"/>
</dbReference>
<dbReference type="Gene3D" id="3.40.190.10">
    <property type="entry name" value="Periplasmic binding protein-like II"/>
    <property type="match status" value="2"/>
</dbReference>
<dbReference type="Gene3D" id="3.30.70.260">
    <property type="match status" value="1"/>
</dbReference>
<evidence type="ECO:0000256" key="11">
    <source>
        <dbReference type="SAM" id="Coils"/>
    </source>
</evidence>
<reference evidence="14 15" key="1">
    <citation type="submission" date="2019-08" db="EMBL/GenBank/DDBJ databases">
        <title>Deep-cultivation of Planctomycetes and their phenomic and genomic characterization uncovers novel biology.</title>
        <authorList>
            <person name="Wiegand S."/>
            <person name="Jogler M."/>
            <person name="Boedeker C."/>
            <person name="Pinto D."/>
            <person name="Vollmers J."/>
            <person name="Rivas-Marin E."/>
            <person name="Kohn T."/>
            <person name="Peeters S.H."/>
            <person name="Heuer A."/>
            <person name="Rast P."/>
            <person name="Oberbeckmann S."/>
            <person name="Bunk B."/>
            <person name="Jeske O."/>
            <person name="Meyerdierks A."/>
            <person name="Storesund J.E."/>
            <person name="Kallscheuer N."/>
            <person name="Luecker S."/>
            <person name="Lage O.M."/>
            <person name="Pohl T."/>
            <person name="Merkel B.J."/>
            <person name="Hornburger P."/>
            <person name="Mueller R.-W."/>
            <person name="Bruemmer F."/>
            <person name="Labrenz M."/>
            <person name="Spormann A.M."/>
            <person name="Op Den Camp H."/>
            <person name="Overmann J."/>
            <person name="Amann R."/>
            <person name="Jetten M.S.M."/>
            <person name="Mascher T."/>
            <person name="Medema M.H."/>
            <person name="Devos D.P."/>
            <person name="Kaster A.-K."/>
            <person name="Ovreas L."/>
            <person name="Rohde M."/>
            <person name="Galperin M.Y."/>
            <person name="Jogler C."/>
        </authorList>
    </citation>
    <scope>NUCLEOTIDE SEQUENCE [LARGE SCALE GENOMIC DNA]</scope>
    <source>
        <strain evidence="14 15">LF1</strain>
    </source>
</reference>
<evidence type="ECO:0000256" key="2">
    <source>
        <dbReference type="ARBA" id="ARBA00004817"/>
    </source>
</evidence>
<dbReference type="PIRSF" id="PIRSF001500">
    <property type="entry name" value="Chor_mut_pdt_Ppr"/>
    <property type="match status" value="1"/>
</dbReference>
<dbReference type="Pfam" id="PF00800">
    <property type="entry name" value="PDT"/>
    <property type="match status" value="1"/>
</dbReference>
<dbReference type="PROSITE" id="PS51671">
    <property type="entry name" value="ACT"/>
    <property type="match status" value="1"/>
</dbReference>
<dbReference type="PROSITE" id="PS51171">
    <property type="entry name" value="PREPHENATE_DEHYDR_3"/>
    <property type="match status" value="1"/>
</dbReference>
<organism evidence="14 15">
    <name type="scientific">Rubripirellula obstinata</name>
    <dbReference type="NCBI Taxonomy" id="406547"/>
    <lineage>
        <taxon>Bacteria</taxon>
        <taxon>Pseudomonadati</taxon>
        <taxon>Planctomycetota</taxon>
        <taxon>Planctomycetia</taxon>
        <taxon>Pirellulales</taxon>
        <taxon>Pirellulaceae</taxon>
        <taxon>Rubripirellula</taxon>
    </lineage>
</organism>
<keyword evidence="15" id="KW-1185">Reference proteome</keyword>
<evidence type="ECO:0000259" key="13">
    <source>
        <dbReference type="PROSITE" id="PS51671"/>
    </source>
</evidence>
<dbReference type="FunFam" id="3.40.190.10:FF:000029">
    <property type="entry name" value="Chorismate mutase/Prephenate dehydratase"/>
    <property type="match status" value="1"/>
</dbReference>
<dbReference type="GO" id="GO:0009094">
    <property type="term" value="P:L-phenylalanine biosynthetic process"/>
    <property type="evidence" value="ECO:0007669"/>
    <property type="project" value="UniProtKB-UniPathway"/>
</dbReference>
<dbReference type="EC" id="4.2.1.51" evidence="3"/>
<feature type="domain" description="Prephenate dehydratase" evidence="12">
    <location>
        <begin position="95"/>
        <end position="269"/>
    </location>
</feature>
<name>A0A5B1CRU5_9BACT</name>
<accession>A0A5B1CRU5</accession>
<dbReference type="CDD" id="cd13630">
    <property type="entry name" value="PBP2_PDT_1"/>
    <property type="match status" value="1"/>
</dbReference>
<comment type="catalytic activity">
    <reaction evidence="9">
        <text>prephenate + H(+) = 3-phenylpyruvate + CO2 + H2O</text>
        <dbReference type="Rhea" id="RHEA:21648"/>
        <dbReference type="ChEBI" id="CHEBI:15377"/>
        <dbReference type="ChEBI" id="CHEBI:15378"/>
        <dbReference type="ChEBI" id="CHEBI:16526"/>
        <dbReference type="ChEBI" id="CHEBI:18005"/>
        <dbReference type="ChEBI" id="CHEBI:29934"/>
        <dbReference type="EC" id="4.2.1.51"/>
    </reaction>
</comment>
<keyword evidence="4" id="KW-0028">Amino-acid biosynthesis</keyword>
<dbReference type="OrthoDB" id="9802281at2"/>
<dbReference type="InterPro" id="IPR002912">
    <property type="entry name" value="ACT_dom"/>
</dbReference>
<dbReference type="InterPro" id="IPR036979">
    <property type="entry name" value="CM_dom_sf"/>
</dbReference>
<evidence type="ECO:0000313" key="15">
    <source>
        <dbReference type="Proteomes" id="UP000322699"/>
    </source>
</evidence>
<feature type="site" description="Essential for prephenate dehydratase activity" evidence="10">
    <location>
        <position position="262"/>
    </location>
</feature>
<dbReference type="UniPathway" id="UPA00121">
    <property type="reaction ID" value="UER00345"/>
</dbReference>
<dbReference type="SUPFAM" id="SSF53850">
    <property type="entry name" value="Periplasmic binding protein-like II"/>
    <property type="match status" value="1"/>
</dbReference>
<protein>
    <recommendedName>
        <fullName evidence="3">prephenate dehydratase</fullName>
        <ecNumber evidence="3">4.2.1.51</ecNumber>
    </recommendedName>
</protein>
<evidence type="ECO:0000313" key="14">
    <source>
        <dbReference type="EMBL" id="KAA1262370.1"/>
    </source>
</evidence>
<keyword evidence="6" id="KW-0584">Phenylalanine biosynthesis</keyword>
<dbReference type="Gene3D" id="1.20.59.10">
    <property type="entry name" value="Chorismate mutase"/>
    <property type="match status" value="1"/>
</dbReference>
<evidence type="ECO:0000256" key="5">
    <source>
        <dbReference type="ARBA" id="ARBA00023141"/>
    </source>
</evidence>
<dbReference type="GO" id="GO:0016853">
    <property type="term" value="F:isomerase activity"/>
    <property type="evidence" value="ECO:0007669"/>
    <property type="project" value="UniProtKB-KW"/>
</dbReference>
<evidence type="ECO:0000256" key="9">
    <source>
        <dbReference type="ARBA" id="ARBA00047848"/>
    </source>
</evidence>
<dbReference type="SUPFAM" id="SSF55021">
    <property type="entry name" value="ACT-like"/>
    <property type="match status" value="1"/>
</dbReference>
<dbReference type="NCBIfam" id="NF008865">
    <property type="entry name" value="PRK11898.1"/>
    <property type="match status" value="1"/>
</dbReference>
<proteinExistence type="predicted"/>
<evidence type="ECO:0000256" key="7">
    <source>
        <dbReference type="ARBA" id="ARBA00023235"/>
    </source>
</evidence>
<feature type="domain" description="ACT" evidence="13">
    <location>
        <begin position="281"/>
        <end position="358"/>
    </location>
</feature>
<gene>
    <name evidence="14" type="primary">pheA</name>
    <name evidence="14" type="ORF">LF1_49340</name>
</gene>
<evidence type="ECO:0000256" key="3">
    <source>
        <dbReference type="ARBA" id="ARBA00013147"/>
    </source>
</evidence>
<keyword evidence="11" id="KW-0175">Coiled coil</keyword>
<dbReference type="SUPFAM" id="SSF48600">
    <property type="entry name" value="Chorismate mutase II"/>
    <property type="match status" value="1"/>
</dbReference>
<dbReference type="PANTHER" id="PTHR21022:SF19">
    <property type="entry name" value="PREPHENATE DEHYDRATASE-RELATED"/>
    <property type="match status" value="1"/>
</dbReference>
<sequence>MSESTDVAEQLTSEIDEVDRQLLALLAHRRPLVERLVSGSTQSRVGQVADAAGRIETLVANLADTAETSGISAANKIALLKHVSSVCLASIRPLRAAYLGPKHSYSHLAAIKFFGDAIELVPVATIESVFDSIEKGEANTGIVPIENSTDGRVVDTLGIFVRREVKICGEVVLPIHHNLLSRTPRTEITEVQSKPQALSQCRGWLARNLPSAKLVEVSSTTAAAIASANTPGVAAVASIEAGREYELDVIQAGIEDNPNNVTRFAVLGPTMMQATGNDKTAVLFQINHEPGALADAMMVFKDAGLNLTWIESFPAIDAPNEYFFFVELTGHRDDDSVASALDALSKLTQRQSILGSYPRASVP</sequence>
<comment type="pathway">
    <text evidence="2">Metabolic intermediate biosynthesis; prephenate biosynthesis; prephenate from chorismate: step 1/1.</text>
</comment>
<keyword evidence="5" id="KW-0057">Aromatic amino acid biosynthesis</keyword>
<dbReference type="InterPro" id="IPR001086">
    <property type="entry name" value="Preph_deHydtase"/>
</dbReference>
<keyword evidence="8" id="KW-0456">Lyase</keyword>
<dbReference type="EMBL" id="VRLW01000001">
    <property type="protein sequence ID" value="KAA1262370.1"/>
    <property type="molecule type" value="Genomic_DNA"/>
</dbReference>
<keyword evidence="7" id="KW-0413">Isomerase</keyword>
<feature type="coiled-coil region" evidence="11">
    <location>
        <begin position="1"/>
        <end position="28"/>
    </location>
</feature>
<dbReference type="Pfam" id="PF01842">
    <property type="entry name" value="ACT"/>
    <property type="match status" value="1"/>
</dbReference>
<evidence type="ECO:0000259" key="12">
    <source>
        <dbReference type="PROSITE" id="PS51171"/>
    </source>
</evidence>
<dbReference type="RefSeq" id="WP_068264732.1">
    <property type="nucleotide sequence ID" value="NZ_LWSK01000067.1"/>
</dbReference>
<dbReference type="AlphaFoldDB" id="A0A5B1CRU5"/>
<dbReference type="GO" id="GO:0005737">
    <property type="term" value="C:cytoplasm"/>
    <property type="evidence" value="ECO:0007669"/>
    <property type="project" value="TreeGrafter"/>
</dbReference>
<comment type="pathway">
    <text evidence="1">Amino-acid biosynthesis; L-phenylalanine biosynthesis; phenylpyruvate from prephenate: step 1/1.</text>
</comment>
<evidence type="ECO:0000256" key="4">
    <source>
        <dbReference type="ARBA" id="ARBA00022605"/>
    </source>
</evidence>
<dbReference type="CDD" id="cd04905">
    <property type="entry name" value="ACT_CM-PDT"/>
    <property type="match status" value="1"/>
</dbReference>
<dbReference type="InterPro" id="IPR008242">
    <property type="entry name" value="Chor_mutase/pphenate_deHydtase"/>
</dbReference>
<dbReference type="GO" id="GO:0004664">
    <property type="term" value="F:prephenate dehydratase activity"/>
    <property type="evidence" value="ECO:0007669"/>
    <property type="project" value="UniProtKB-EC"/>
</dbReference>
<dbReference type="GO" id="GO:0046417">
    <property type="term" value="P:chorismate metabolic process"/>
    <property type="evidence" value="ECO:0007669"/>
    <property type="project" value="InterPro"/>
</dbReference>